<gene>
    <name evidence="2" type="ORF">PSAL00342_LOCUS5664</name>
</gene>
<evidence type="ECO:0000313" key="2">
    <source>
        <dbReference type="EMBL" id="CAE0611829.1"/>
    </source>
</evidence>
<dbReference type="SMART" id="SM00671">
    <property type="entry name" value="SEL1"/>
    <property type="match status" value="2"/>
</dbReference>
<dbReference type="SUPFAM" id="SSF81901">
    <property type="entry name" value="HCP-like"/>
    <property type="match status" value="1"/>
</dbReference>
<evidence type="ECO:0008006" key="3">
    <source>
        <dbReference type="Google" id="ProtNLM"/>
    </source>
</evidence>
<name>A0A7S3UG04_9CHLO</name>
<comment type="similarity">
    <text evidence="1">Belongs to the sel-1 family.</text>
</comment>
<organism evidence="2">
    <name type="scientific">Picocystis salinarum</name>
    <dbReference type="NCBI Taxonomy" id="88271"/>
    <lineage>
        <taxon>Eukaryota</taxon>
        <taxon>Viridiplantae</taxon>
        <taxon>Chlorophyta</taxon>
        <taxon>Picocystophyceae</taxon>
        <taxon>Picocystales</taxon>
        <taxon>Picocystaceae</taxon>
        <taxon>Picocystis</taxon>
    </lineage>
</organism>
<accession>A0A7S3UG04</accession>
<dbReference type="InterPro" id="IPR011990">
    <property type="entry name" value="TPR-like_helical_dom_sf"/>
</dbReference>
<dbReference type="PANTHER" id="PTHR11102:SF160">
    <property type="entry name" value="ERAD-ASSOCIATED E3 UBIQUITIN-PROTEIN LIGASE COMPONENT HRD3"/>
    <property type="match status" value="1"/>
</dbReference>
<reference evidence="2" key="1">
    <citation type="submission" date="2021-01" db="EMBL/GenBank/DDBJ databases">
        <authorList>
            <person name="Corre E."/>
            <person name="Pelletier E."/>
            <person name="Niang G."/>
            <person name="Scheremetjew M."/>
            <person name="Finn R."/>
            <person name="Kale V."/>
            <person name="Holt S."/>
            <person name="Cochrane G."/>
            <person name="Meng A."/>
            <person name="Brown T."/>
            <person name="Cohen L."/>
        </authorList>
    </citation>
    <scope>NUCLEOTIDE SEQUENCE</scope>
    <source>
        <strain evidence="2">CCMP1897</strain>
    </source>
</reference>
<dbReference type="InterPro" id="IPR006597">
    <property type="entry name" value="Sel1-like"/>
</dbReference>
<protein>
    <recommendedName>
        <fullName evidence="3">F-box domain-containing protein</fullName>
    </recommendedName>
</protein>
<dbReference type="PANTHER" id="PTHR11102">
    <property type="entry name" value="SEL-1-LIKE PROTEIN"/>
    <property type="match status" value="1"/>
</dbReference>
<evidence type="ECO:0000256" key="1">
    <source>
        <dbReference type="ARBA" id="ARBA00038101"/>
    </source>
</evidence>
<dbReference type="Gene3D" id="1.25.40.10">
    <property type="entry name" value="Tetratricopeptide repeat domain"/>
    <property type="match status" value="1"/>
</dbReference>
<dbReference type="InterPro" id="IPR050767">
    <property type="entry name" value="Sel1_AlgK"/>
</dbReference>
<proteinExistence type="inferred from homology"/>
<dbReference type="Pfam" id="PF08238">
    <property type="entry name" value="Sel1"/>
    <property type="match status" value="2"/>
</dbReference>
<sequence>MAWRTGRGMADDDVAPWSTMPTWAMHEVAKHVEKACGAPGLLAMSCCCRNWRTVVVEDARTLSHLQFRFDCQQHQGAQRGPQAMGRKYRRVPGFAHVQSLPLLLRNAWRAGNPSATAHVAEVMEWNGDVVQALRLHLEAAKGGQRRSMVRVATAYYHGEGNMAWDAEEALRWFKKAVGGYHQGKMNGTKQVENENGSFVDRHGAMDEKSHAQNERQDVKLQAQAALMLGFMHLDGEGTKTDVAEAVKWFKKASSHGNGEAQKQLGVLFNTGQY</sequence>
<dbReference type="AlphaFoldDB" id="A0A7S3UG04"/>
<dbReference type="EMBL" id="HBIS01006264">
    <property type="protein sequence ID" value="CAE0611829.1"/>
    <property type="molecule type" value="Transcribed_RNA"/>
</dbReference>